<dbReference type="InterPro" id="IPR000835">
    <property type="entry name" value="HTH_MarR-typ"/>
</dbReference>
<dbReference type="SMART" id="SM00347">
    <property type="entry name" value="HTH_MARR"/>
    <property type="match status" value="1"/>
</dbReference>
<protein>
    <submittedName>
        <fullName evidence="6">MarR family transcriptional regulator</fullName>
    </submittedName>
</protein>
<dbReference type="GO" id="GO:0003677">
    <property type="term" value="F:DNA binding"/>
    <property type="evidence" value="ECO:0007669"/>
    <property type="project" value="UniProtKB-KW"/>
</dbReference>
<dbReference type="PRINTS" id="PR00598">
    <property type="entry name" value="HTHMARR"/>
</dbReference>
<keyword evidence="2" id="KW-0238">DNA-binding</keyword>
<dbReference type="PROSITE" id="PS50995">
    <property type="entry name" value="HTH_MARR_2"/>
    <property type="match status" value="1"/>
</dbReference>
<dbReference type="OrthoDB" id="162531at2"/>
<dbReference type="GO" id="GO:0003700">
    <property type="term" value="F:DNA-binding transcription factor activity"/>
    <property type="evidence" value="ECO:0007669"/>
    <property type="project" value="InterPro"/>
</dbReference>
<proteinExistence type="predicted"/>
<dbReference type="InterPro" id="IPR023187">
    <property type="entry name" value="Tscrpt_reg_MarR-type_CS"/>
</dbReference>
<dbReference type="Proteomes" id="UP000325957">
    <property type="component" value="Unassembled WGS sequence"/>
</dbReference>
<dbReference type="InterPro" id="IPR036388">
    <property type="entry name" value="WH-like_DNA-bd_sf"/>
</dbReference>
<feature type="region of interest" description="Disordered" evidence="4">
    <location>
        <begin position="1"/>
        <end position="36"/>
    </location>
</feature>
<dbReference type="PANTHER" id="PTHR42756:SF1">
    <property type="entry name" value="TRANSCRIPTIONAL REPRESSOR OF EMRAB OPERON"/>
    <property type="match status" value="1"/>
</dbReference>
<evidence type="ECO:0000256" key="3">
    <source>
        <dbReference type="ARBA" id="ARBA00023163"/>
    </source>
</evidence>
<evidence type="ECO:0000313" key="7">
    <source>
        <dbReference type="Proteomes" id="UP000325957"/>
    </source>
</evidence>
<dbReference type="Pfam" id="PF12802">
    <property type="entry name" value="MarR_2"/>
    <property type="match status" value="1"/>
</dbReference>
<dbReference type="PANTHER" id="PTHR42756">
    <property type="entry name" value="TRANSCRIPTIONAL REGULATOR, MARR"/>
    <property type="match status" value="1"/>
</dbReference>
<dbReference type="SUPFAM" id="SSF46785">
    <property type="entry name" value="Winged helix' DNA-binding domain"/>
    <property type="match status" value="1"/>
</dbReference>
<dbReference type="Gene3D" id="1.10.10.10">
    <property type="entry name" value="Winged helix-like DNA-binding domain superfamily/Winged helix DNA-binding domain"/>
    <property type="match status" value="1"/>
</dbReference>
<evidence type="ECO:0000256" key="2">
    <source>
        <dbReference type="ARBA" id="ARBA00023125"/>
    </source>
</evidence>
<keyword evidence="1" id="KW-0805">Transcription regulation</keyword>
<evidence type="ECO:0000256" key="1">
    <source>
        <dbReference type="ARBA" id="ARBA00023015"/>
    </source>
</evidence>
<organism evidence="6 7">
    <name type="scientific">Kocuria coralli</name>
    <dbReference type="NCBI Taxonomy" id="1461025"/>
    <lineage>
        <taxon>Bacteria</taxon>
        <taxon>Bacillati</taxon>
        <taxon>Actinomycetota</taxon>
        <taxon>Actinomycetes</taxon>
        <taxon>Micrococcales</taxon>
        <taxon>Micrococcaceae</taxon>
        <taxon>Kocuria</taxon>
    </lineage>
</organism>
<accession>A0A5J5L001</accession>
<gene>
    <name evidence="6" type="ORF">FCK90_06770</name>
</gene>
<dbReference type="EMBL" id="SZWF01000006">
    <property type="protein sequence ID" value="KAA9394515.1"/>
    <property type="molecule type" value="Genomic_DNA"/>
</dbReference>
<feature type="domain" description="HTH marR-type" evidence="5">
    <location>
        <begin position="43"/>
        <end position="175"/>
    </location>
</feature>
<reference evidence="6 7" key="1">
    <citation type="submission" date="2019-05" db="EMBL/GenBank/DDBJ databases">
        <title>Kocuria coralli sp. nov., a novel actinobacterium isolated from coral reef seawater.</title>
        <authorList>
            <person name="Li J."/>
        </authorList>
    </citation>
    <scope>NUCLEOTIDE SEQUENCE [LARGE SCALE GENOMIC DNA]</scope>
    <source>
        <strain evidence="6 7">SCSIO 13007</strain>
    </source>
</reference>
<dbReference type="InterPro" id="IPR036390">
    <property type="entry name" value="WH_DNA-bd_sf"/>
</dbReference>
<dbReference type="AlphaFoldDB" id="A0A5J5L001"/>
<evidence type="ECO:0000259" key="5">
    <source>
        <dbReference type="PROSITE" id="PS50995"/>
    </source>
</evidence>
<evidence type="ECO:0000256" key="4">
    <source>
        <dbReference type="SAM" id="MobiDB-lite"/>
    </source>
</evidence>
<name>A0A5J5L001_9MICC</name>
<comment type="caution">
    <text evidence="6">The sequence shown here is derived from an EMBL/GenBank/DDBJ whole genome shotgun (WGS) entry which is preliminary data.</text>
</comment>
<keyword evidence="3" id="KW-0804">Transcription</keyword>
<evidence type="ECO:0000313" key="6">
    <source>
        <dbReference type="EMBL" id="KAA9394515.1"/>
    </source>
</evidence>
<keyword evidence="7" id="KW-1185">Reference proteome</keyword>
<dbReference type="PROSITE" id="PS01117">
    <property type="entry name" value="HTH_MARR_1"/>
    <property type="match status" value="1"/>
</dbReference>
<sequence>MRAIELTPTTRPPWRRAAAGSNSPTPPKCSEASALRRGDGTSSARFVLGFLTCSRRMERARMSFLKQRGLSDGRMGALLAISAAPGITPTELADQLEVTRATVTSLTEGLVKQGLISREMPAGDRRALSLKTTETGEQVLDDLIPELLEWLTGKASEILEQERTLTWDVLERLQRGLDETDASS</sequence>